<keyword evidence="3" id="KW-1185">Reference proteome</keyword>
<name>A0ABU5CIS0_9BACI</name>
<comment type="caution">
    <text evidence="2">The sequence shown here is derived from an EMBL/GenBank/DDBJ whole genome shotgun (WGS) entry which is preliminary data.</text>
</comment>
<accession>A0ABU5CIS0</accession>
<proteinExistence type="predicted"/>
<keyword evidence="1" id="KW-1133">Transmembrane helix</keyword>
<sequence length="97" mass="10847">MLQNQNLLLPSLAYTNQFMSKRISIAVALAPTLFVSIPGIIASYLFTSYDVYLLLFTSVHIGFSYIDFLFVALISKAPKKAVIENSAHNFDILTEIE</sequence>
<dbReference type="Proteomes" id="UP001228376">
    <property type="component" value="Unassembled WGS sequence"/>
</dbReference>
<organism evidence="2 3">
    <name type="scientific">Tigheibacillus jepli</name>
    <dbReference type="NCBI Taxonomy" id="3035914"/>
    <lineage>
        <taxon>Bacteria</taxon>
        <taxon>Bacillati</taxon>
        <taxon>Bacillota</taxon>
        <taxon>Bacilli</taxon>
        <taxon>Bacillales</taxon>
        <taxon>Bacillaceae</taxon>
        <taxon>Tigheibacillus</taxon>
    </lineage>
</organism>
<protein>
    <submittedName>
        <fullName evidence="2">DUF3267 domain-containing protein</fullName>
    </submittedName>
</protein>
<reference evidence="2 3" key="1">
    <citation type="submission" date="2023-10" db="EMBL/GenBank/DDBJ databases">
        <title>179-bfca-hs.</title>
        <authorList>
            <person name="Miliotis G."/>
            <person name="Sengupta P."/>
            <person name="Hameed A."/>
            <person name="Chuvochina M."/>
            <person name="Mcdonagh F."/>
            <person name="Simpson A.C."/>
            <person name="Singh N.K."/>
            <person name="Rekha P.D."/>
            <person name="Raman K."/>
            <person name="Hugenholtz P."/>
            <person name="Venkateswaran K."/>
        </authorList>
    </citation>
    <scope>NUCLEOTIDE SEQUENCE [LARGE SCALE GENOMIC DNA]</scope>
    <source>
        <strain evidence="2 3">179-BFC-A-HS</strain>
    </source>
</reference>
<feature type="transmembrane region" description="Helical" evidence="1">
    <location>
        <begin position="52"/>
        <end position="74"/>
    </location>
</feature>
<evidence type="ECO:0000256" key="1">
    <source>
        <dbReference type="SAM" id="Phobius"/>
    </source>
</evidence>
<keyword evidence="1" id="KW-0812">Transmembrane</keyword>
<dbReference type="Pfam" id="PF11667">
    <property type="entry name" value="DUF3267"/>
    <property type="match status" value="1"/>
</dbReference>
<dbReference type="EMBL" id="JAROCA020000001">
    <property type="protein sequence ID" value="MDY0406247.1"/>
    <property type="molecule type" value="Genomic_DNA"/>
</dbReference>
<dbReference type="RefSeq" id="WP_306068040.1">
    <property type="nucleotide sequence ID" value="NZ_JAROCA020000001.1"/>
</dbReference>
<feature type="transmembrane region" description="Helical" evidence="1">
    <location>
        <begin position="23"/>
        <end position="46"/>
    </location>
</feature>
<evidence type="ECO:0000313" key="2">
    <source>
        <dbReference type="EMBL" id="MDY0406247.1"/>
    </source>
</evidence>
<keyword evidence="1" id="KW-0472">Membrane</keyword>
<gene>
    <name evidence="2" type="ORF">P5G51_013370</name>
</gene>
<dbReference type="InterPro" id="IPR021683">
    <property type="entry name" value="DUF3267"/>
</dbReference>
<evidence type="ECO:0000313" key="3">
    <source>
        <dbReference type="Proteomes" id="UP001228376"/>
    </source>
</evidence>